<dbReference type="Proteomes" id="UP000813463">
    <property type="component" value="Chromosome 3"/>
</dbReference>
<reference evidence="5" key="1">
    <citation type="journal article" date="2021" name="Nat. Commun.">
        <title>Genomic analyses provide insights into spinach domestication and the genetic basis of agronomic traits.</title>
        <authorList>
            <person name="Cai X."/>
            <person name="Sun X."/>
            <person name="Xu C."/>
            <person name="Sun H."/>
            <person name="Wang X."/>
            <person name="Ge C."/>
            <person name="Zhang Z."/>
            <person name="Wang Q."/>
            <person name="Fei Z."/>
            <person name="Jiao C."/>
            <person name="Wang Q."/>
        </authorList>
    </citation>
    <scope>NUCLEOTIDE SEQUENCE [LARGE SCALE GENOMIC DNA]</scope>
    <source>
        <strain evidence="5">cv. Varoflay</strain>
    </source>
</reference>
<dbReference type="GO" id="GO:0015031">
    <property type="term" value="P:protein transport"/>
    <property type="evidence" value="ECO:0007669"/>
    <property type="project" value="InterPro"/>
</dbReference>
<protein>
    <recommendedName>
        <fullName evidence="7">Tic22-like family protein</fullName>
    </recommendedName>
</protein>
<evidence type="ECO:0000256" key="1">
    <source>
        <dbReference type="ARBA" id="ARBA00004229"/>
    </source>
</evidence>
<feature type="compositionally biased region" description="Basic and acidic residues" evidence="4">
    <location>
        <begin position="491"/>
        <end position="507"/>
    </location>
</feature>
<feature type="region of interest" description="Disordered" evidence="4">
    <location>
        <begin position="491"/>
        <end position="517"/>
    </location>
</feature>
<feature type="compositionally biased region" description="Basic and acidic residues" evidence="4">
    <location>
        <begin position="388"/>
        <end position="398"/>
    </location>
</feature>
<evidence type="ECO:0008006" key="7">
    <source>
        <dbReference type="Google" id="ProtNLM"/>
    </source>
</evidence>
<proteinExistence type="predicted"/>
<keyword evidence="2" id="KW-0150">Chloroplast</keyword>
<keyword evidence="3" id="KW-0934">Plastid</keyword>
<reference evidence="6" key="2">
    <citation type="submission" date="2025-08" db="UniProtKB">
        <authorList>
            <consortium name="RefSeq"/>
        </authorList>
    </citation>
    <scope>IDENTIFICATION</scope>
    <source>
        <tissue evidence="6">Leaf</tissue>
    </source>
</reference>
<dbReference type="Pfam" id="PF04278">
    <property type="entry name" value="Tic22"/>
    <property type="match status" value="1"/>
</dbReference>
<evidence type="ECO:0000313" key="5">
    <source>
        <dbReference type="Proteomes" id="UP000813463"/>
    </source>
</evidence>
<organism evidence="5 6">
    <name type="scientific">Spinacia oleracea</name>
    <name type="common">Spinach</name>
    <dbReference type="NCBI Taxonomy" id="3562"/>
    <lineage>
        <taxon>Eukaryota</taxon>
        <taxon>Viridiplantae</taxon>
        <taxon>Streptophyta</taxon>
        <taxon>Embryophyta</taxon>
        <taxon>Tracheophyta</taxon>
        <taxon>Spermatophyta</taxon>
        <taxon>Magnoliopsida</taxon>
        <taxon>eudicotyledons</taxon>
        <taxon>Gunneridae</taxon>
        <taxon>Pentapetalae</taxon>
        <taxon>Caryophyllales</taxon>
        <taxon>Chenopodiaceae</taxon>
        <taxon>Chenopodioideae</taxon>
        <taxon>Anserineae</taxon>
        <taxon>Spinacia</taxon>
    </lineage>
</organism>
<dbReference type="RefSeq" id="XP_021844187.1">
    <property type="nucleotide sequence ID" value="XM_021988495.2"/>
</dbReference>
<sequence length="548" mass="60715">MAPTTPTESQKHNHHNFITTFIQSTASNFSSLVSHKPKTTHSIPIISTPSNVFLPLPLPLPFSDSTHHDSPPSSSPSSTHRTEPGSSFPSMVRIGGLKSAGSGGPAFVGQVFSMCDITGTGLMAVSTQFDIPFISKRTPEWIKKMFSAIMKNDSGPVFRFFMDLGDAVSYVRRLNIPSGVVGACRLDLAYEHFKEKPYNFQFVPNSKQVKAASKLLKEDKKTGGGRIDGVPVFSAQNLDIAIATPEGIKWYTPYFFDKNILDNILEESVDQHFNSLIQSRHVQRRGDVVDDNFAAEIIEESADSIWEPGEVQDLMDEMGQSGIPLSVISKAAEMQLSYAVDRMLLGNRWLRKATGIQPQFPYMVDSFERRTAVSRSKAFKIAPCSTNSDRESLNELPEHSASANLGPESKDEATVVEQADFRSSKRDWPRLPWLKPECEPKKEADSSFVDSSGGYMKEELQNSPLLPRITMVGVATTEPGQMSKASIKKTMEDFSKELEQEGREKSASKTSGKCFNEDRDPLFVANVGDYYSNMGKSSSPRWLRGVHS</sequence>
<dbReference type="AlphaFoldDB" id="A0A9R0I7X9"/>
<dbReference type="KEGG" id="soe:110784090"/>
<name>A0A9R0I7X9_SPIOL</name>
<dbReference type="GO" id="GO:0009507">
    <property type="term" value="C:chloroplast"/>
    <property type="evidence" value="ECO:0007669"/>
    <property type="project" value="UniProtKB-SubCell"/>
</dbReference>
<feature type="region of interest" description="Disordered" evidence="4">
    <location>
        <begin position="64"/>
        <end position="94"/>
    </location>
</feature>
<evidence type="ECO:0000256" key="4">
    <source>
        <dbReference type="SAM" id="MobiDB-lite"/>
    </source>
</evidence>
<accession>A0A9R0I7X9</accession>
<gene>
    <name evidence="6" type="primary">LOC110784090</name>
</gene>
<dbReference type="InterPro" id="IPR007378">
    <property type="entry name" value="Tic22-like"/>
</dbReference>
<evidence type="ECO:0000256" key="2">
    <source>
        <dbReference type="ARBA" id="ARBA00022528"/>
    </source>
</evidence>
<dbReference type="GeneID" id="110784090"/>
<keyword evidence="5" id="KW-1185">Reference proteome</keyword>
<evidence type="ECO:0000313" key="6">
    <source>
        <dbReference type="RefSeq" id="XP_021844187.1"/>
    </source>
</evidence>
<dbReference type="OrthoDB" id="1926316at2759"/>
<dbReference type="PANTHER" id="PTHR35138:SF1">
    <property type="entry name" value="MYB-LIKE DOMAIN-CONTAINING PROTEIN"/>
    <property type="match status" value="1"/>
</dbReference>
<evidence type="ECO:0000256" key="3">
    <source>
        <dbReference type="ARBA" id="ARBA00022640"/>
    </source>
</evidence>
<dbReference type="PANTHER" id="PTHR35138">
    <property type="entry name" value="OS01G0225300 PROTEIN"/>
    <property type="match status" value="1"/>
</dbReference>
<feature type="region of interest" description="Disordered" evidence="4">
    <location>
        <begin position="386"/>
        <end position="412"/>
    </location>
</feature>
<comment type="subcellular location">
    <subcellularLocation>
        <location evidence="1">Plastid</location>
        <location evidence="1">Chloroplast</location>
    </subcellularLocation>
</comment>